<protein>
    <recommendedName>
        <fullName evidence="6">Rho GTPase-activating protein SYDE1</fullName>
    </recommendedName>
    <alternativeName>
        <fullName evidence="7">Synapse defective protein 1 homolog 1</fullName>
    </alternativeName>
</protein>
<keyword evidence="1" id="KW-0343">GTPase activation</keyword>
<dbReference type="InterPro" id="IPR008936">
    <property type="entry name" value="Rho_GTPase_activation_prot"/>
</dbReference>
<dbReference type="InterPro" id="IPR035892">
    <property type="entry name" value="C2_domain_sf"/>
</dbReference>
<dbReference type="GO" id="GO:0005096">
    <property type="term" value="F:GTPase activator activity"/>
    <property type="evidence" value="ECO:0007669"/>
    <property type="project" value="UniProtKB-KW"/>
</dbReference>
<comment type="function">
    <text evidence="5">GTPase activator for the Rho-type GTPases. As a GCM1 downstream effector, it is involved in placental development and positively regulates trophoblast cells migration. It regulates cytoskeletal remodeling by controlling the activity of Rho GTPases including RHOA, CDC42 and RAC1.</text>
</comment>
<keyword evidence="12" id="KW-1185">Reference proteome</keyword>
<dbReference type="PANTHER" id="PTHR46150">
    <property type="entry name" value="RHO GTPASE-ACTIVATING PROTEIN 100F"/>
    <property type="match status" value="1"/>
</dbReference>
<dbReference type="Gene3D" id="1.10.555.10">
    <property type="entry name" value="Rho GTPase activation protein"/>
    <property type="match status" value="1"/>
</dbReference>
<dbReference type="Proteomes" id="UP001623348">
    <property type="component" value="Unassembled WGS sequence"/>
</dbReference>
<evidence type="ECO:0000256" key="8">
    <source>
        <dbReference type="SAM" id="MobiDB-lite"/>
    </source>
</evidence>
<evidence type="ECO:0000256" key="4">
    <source>
        <dbReference type="ARBA" id="ARBA00023288"/>
    </source>
</evidence>
<evidence type="ECO:0000313" key="12">
    <source>
        <dbReference type="Proteomes" id="UP001623348"/>
    </source>
</evidence>
<dbReference type="SUPFAM" id="SSF49562">
    <property type="entry name" value="C2 domain (Calcium/lipid-binding domain, CaLB)"/>
    <property type="match status" value="1"/>
</dbReference>
<feature type="compositionally biased region" description="Basic and acidic residues" evidence="8">
    <location>
        <begin position="14"/>
        <end position="32"/>
    </location>
</feature>
<dbReference type="InterPro" id="IPR000198">
    <property type="entry name" value="RhoGAP_dom"/>
</dbReference>
<evidence type="ECO:0000313" key="11">
    <source>
        <dbReference type="EMBL" id="GAB0201752.1"/>
    </source>
</evidence>
<gene>
    <name evidence="11" type="ORF">GRJ2_002640800</name>
</gene>
<dbReference type="FunFam" id="1.10.555.10:FF:000051">
    <property type="entry name" value="Synapse defective Rho GTPase homolog 1"/>
    <property type="match status" value="1"/>
</dbReference>
<organism evidence="11 12">
    <name type="scientific">Grus japonensis</name>
    <name type="common">Japanese crane</name>
    <name type="synonym">Red-crowned crane</name>
    <dbReference type="NCBI Taxonomy" id="30415"/>
    <lineage>
        <taxon>Eukaryota</taxon>
        <taxon>Metazoa</taxon>
        <taxon>Chordata</taxon>
        <taxon>Craniata</taxon>
        <taxon>Vertebrata</taxon>
        <taxon>Euteleostomi</taxon>
        <taxon>Archelosauria</taxon>
        <taxon>Archosauria</taxon>
        <taxon>Dinosauria</taxon>
        <taxon>Saurischia</taxon>
        <taxon>Theropoda</taxon>
        <taxon>Coelurosauria</taxon>
        <taxon>Aves</taxon>
        <taxon>Neognathae</taxon>
        <taxon>Neoaves</taxon>
        <taxon>Gruiformes</taxon>
        <taxon>Gruidae</taxon>
        <taxon>Grus</taxon>
    </lineage>
</organism>
<feature type="compositionally biased region" description="Gly residues" evidence="8">
    <location>
        <begin position="119"/>
        <end position="128"/>
    </location>
</feature>
<feature type="domain" description="Rho-GAP" evidence="10">
    <location>
        <begin position="544"/>
        <end position="757"/>
    </location>
</feature>
<keyword evidence="2" id="KW-0597">Phosphoprotein</keyword>
<feature type="compositionally biased region" description="Polar residues" evidence="8">
    <location>
        <begin position="225"/>
        <end position="236"/>
    </location>
</feature>
<evidence type="ECO:0000256" key="1">
    <source>
        <dbReference type="ARBA" id="ARBA00022468"/>
    </source>
</evidence>
<accession>A0ABC9XWI6</accession>
<dbReference type="SMART" id="SM00324">
    <property type="entry name" value="RhoGAP"/>
    <property type="match status" value="1"/>
</dbReference>
<dbReference type="Pfam" id="PF25336">
    <property type="entry name" value="C2_SYDE"/>
    <property type="match status" value="1"/>
</dbReference>
<evidence type="ECO:0000256" key="2">
    <source>
        <dbReference type="ARBA" id="ARBA00022553"/>
    </source>
</evidence>
<evidence type="ECO:0000256" key="7">
    <source>
        <dbReference type="ARBA" id="ARBA00075368"/>
    </source>
</evidence>
<dbReference type="PROSITE" id="PS50004">
    <property type="entry name" value="C2"/>
    <property type="match status" value="1"/>
</dbReference>
<evidence type="ECO:0000256" key="3">
    <source>
        <dbReference type="ARBA" id="ARBA00023139"/>
    </source>
</evidence>
<dbReference type="PROSITE" id="PS50238">
    <property type="entry name" value="RHOGAP"/>
    <property type="match status" value="1"/>
</dbReference>
<comment type="caution">
    <text evidence="11">The sequence shown here is derived from an EMBL/GenBank/DDBJ whole genome shotgun (WGS) entry which is preliminary data.</text>
</comment>
<evidence type="ECO:0000256" key="6">
    <source>
        <dbReference type="ARBA" id="ARBA00074687"/>
    </source>
</evidence>
<dbReference type="PANTHER" id="PTHR46150:SF2">
    <property type="entry name" value="RHO GTPASE-ACTIVATING PROTEIN SYDE1"/>
    <property type="match status" value="1"/>
</dbReference>
<evidence type="ECO:0000256" key="5">
    <source>
        <dbReference type="ARBA" id="ARBA00057607"/>
    </source>
</evidence>
<sequence length="896" mass="96790">MAEPLLRRTFSRLRGRDRPRGKKADAKDREHPPPSPDSPVDPEAALAEPVPAASRKQNWARFSCGGRDERRPLPPKASPDPADAGELDPAAGSPRPGIEPPSEEDVEPAEEAEAVNGSGELGGPGRSPGHGAYLQSLERSSRHWVLSSVKGPGLDEPGGGAEVDAGAAGSEGEIWYNPIPEDEDPQPGSSWKTWGGGSRDAERGRGGESPPKTGREDPPWGSLGTAESSGPRSGTASVLPVAGRGEEPGAGRTQACGKMPIPCVSSGTGLTTPSPPASPKKGRSLNKVKSPGTVRRLSMKMKKLPELRRKLSLRSPRPRGQEGGTSPSETRKESSNVISRYHLDSSVASRPGLPRAKASGKGGYLSDGDSPELPAKAGARAEPEDGETGLDVGAFRPYSCGETPPRCGQHISGLVSVHLHGVRDLKPPRAEAREVFCVLQVDAANRARTALLPCKTAFLGLNHTFNLELEGARHLKVIVFSWDPTSCRNRLCCHGTVVLPHIFRGCRAQQLAVRLQPRGVLYSKFTLVEQWESPGEREPRVFGVELGQLVEREKTATKVPLLIQKCVAEIEKRGLKVVGLYRLCGSAAVKKELRDAFERDSAAVTLSEQLYPDINVITGILKDYLRELPTPLITPTLYHVVLEAMAKRPPWAPPGERDAVTLLNCLPDVEKATLTRLLDHLSLVASFHDFNRMNSQNIAVCFGPVLLTQNQESRRSGTGTGAGNRGYAHYEDIASAVDFKRHIEVLHYLLQAWPAPRSTPAPPLWEGAQPACPQQQRGPPLRLDLLESAVVARHRPRGPESPPSNRYAGDWSICDHQFLLVPGAAGDADYDEVAAGDGDTGMPVRRSPHQRTLFVTDFALGEEPEAPFGPRLNLKDFDALILDLERELAKQINVCL</sequence>
<feature type="compositionally biased region" description="Low complexity" evidence="8">
    <location>
        <begin position="162"/>
        <end position="173"/>
    </location>
</feature>
<feature type="compositionally biased region" description="Low complexity" evidence="8">
    <location>
        <begin position="41"/>
        <end position="53"/>
    </location>
</feature>
<dbReference type="SUPFAM" id="SSF48350">
    <property type="entry name" value="GTPase activation domain, GAP"/>
    <property type="match status" value="1"/>
</dbReference>
<keyword evidence="4" id="KW-0449">Lipoprotein</keyword>
<dbReference type="InterPro" id="IPR052118">
    <property type="entry name" value="Rho-GAP_regulator"/>
</dbReference>
<keyword evidence="3" id="KW-0564">Palmitate</keyword>
<dbReference type="EMBL" id="BAAFJT010000033">
    <property type="protein sequence ID" value="GAB0201752.1"/>
    <property type="molecule type" value="Genomic_DNA"/>
</dbReference>
<evidence type="ECO:0000259" key="9">
    <source>
        <dbReference type="PROSITE" id="PS50004"/>
    </source>
</evidence>
<dbReference type="InterPro" id="IPR057459">
    <property type="entry name" value="SYDE1/2_C2"/>
</dbReference>
<reference evidence="11 12" key="1">
    <citation type="submission" date="2024-06" db="EMBL/GenBank/DDBJ databases">
        <title>The draft genome of Grus japonensis, version 3.</title>
        <authorList>
            <person name="Nabeshima K."/>
            <person name="Suzuki S."/>
            <person name="Onuma M."/>
        </authorList>
    </citation>
    <scope>NUCLEOTIDE SEQUENCE [LARGE SCALE GENOMIC DNA]</scope>
    <source>
        <strain evidence="11 12">451A</strain>
    </source>
</reference>
<dbReference type="AlphaFoldDB" id="A0ABC9XWI6"/>
<dbReference type="Pfam" id="PF00620">
    <property type="entry name" value="RhoGAP"/>
    <property type="match status" value="1"/>
</dbReference>
<evidence type="ECO:0000259" key="10">
    <source>
        <dbReference type="PROSITE" id="PS50238"/>
    </source>
</evidence>
<feature type="region of interest" description="Disordered" evidence="8">
    <location>
        <begin position="1"/>
        <end position="388"/>
    </location>
</feature>
<name>A0ABC9XWI6_GRUJA</name>
<proteinExistence type="predicted"/>
<feature type="domain" description="C2" evidence="9">
    <location>
        <begin position="396"/>
        <end position="512"/>
    </location>
</feature>
<feature type="compositionally biased region" description="Acidic residues" evidence="8">
    <location>
        <begin position="101"/>
        <end position="113"/>
    </location>
</feature>
<dbReference type="InterPro" id="IPR000008">
    <property type="entry name" value="C2_dom"/>
</dbReference>